<evidence type="ECO:0000256" key="2">
    <source>
        <dbReference type="ARBA" id="ARBA00022771"/>
    </source>
</evidence>
<dbReference type="SUPFAM" id="SSF68906">
    <property type="entry name" value="SAP domain"/>
    <property type="match status" value="1"/>
</dbReference>
<dbReference type="Gene3D" id="3.30.40.10">
    <property type="entry name" value="Zinc/RING finger domain, C3HC4 (zinc finger)"/>
    <property type="match status" value="1"/>
</dbReference>
<organism evidence="7">
    <name type="scientific">Amphimedon queenslandica</name>
    <name type="common">Sponge</name>
    <dbReference type="NCBI Taxonomy" id="400682"/>
    <lineage>
        <taxon>Eukaryota</taxon>
        <taxon>Metazoa</taxon>
        <taxon>Porifera</taxon>
        <taxon>Demospongiae</taxon>
        <taxon>Heteroscleromorpha</taxon>
        <taxon>Haplosclerida</taxon>
        <taxon>Niphatidae</taxon>
        <taxon>Amphimedon</taxon>
    </lineage>
</organism>
<dbReference type="EnsemblMetazoa" id="Aqu2.1.40491_001">
    <property type="protein sequence ID" value="Aqu2.1.40491_001"/>
    <property type="gene ID" value="Aqu2.1.40491"/>
</dbReference>
<name>A0A1X7VJG2_AMPQE</name>
<dbReference type="Gene3D" id="1.10.720.30">
    <property type="entry name" value="SAP domain"/>
    <property type="match status" value="1"/>
</dbReference>
<dbReference type="Pfam" id="PF02037">
    <property type="entry name" value="SAP"/>
    <property type="match status" value="1"/>
</dbReference>
<dbReference type="SMART" id="SM00249">
    <property type="entry name" value="PHD"/>
    <property type="match status" value="1"/>
</dbReference>
<accession>A0A1X7VJG2</accession>
<dbReference type="InterPro" id="IPR036361">
    <property type="entry name" value="SAP_dom_sf"/>
</dbReference>
<evidence type="ECO:0008006" key="8">
    <source>
        <dbReference type="Google" id="ProtNLM"/>
    </source>
</evidence>
<reference evidence="7" key="1">
    <citation type="submission" date="2017-05" db="UniProtKB">
        <authorList>
            <consortium name="EnsemblMetazoa"/>
        </authorList>
    </citation>
    <scope>IDENTIFICATION</scope>
</reference>
<keyword evidence="1" id="KW-0479">Metal-binding</keyword>
<feature type="domain" description="PHD-type" evidence="5">
    <location>
        <begin position="70"/>
        <end position="129"/>
    </location>
</feature>
<evidence type="ECO:0000259" key="6">
    <source>
        <dbReference type="PROSITE" id="PS50800"/>
    </source>
</evidence>
<keyword evidence="3" id="KW-0862">Zinc</keyword>
<dbReference type="PROSITE" id="PS50016">
    <property type="entry name" value="ZF_PHD_2"/>
    <property type="match status" value="1"/>
</dbReference>
<evidence type="ECO:0000256" key="3">
    <source>
        <dbReference type="ARBA" id="ARBA00022833"/>
    </source>
</evidence>
<evidence type="ECO:0000256" key="1">
    <source>
        <dbReference type="ARBA" id="ARBA00022723"/>
    </source>
</evidence>
<sequence>MATSPLPPPPDLKTIKLTELKQVAKSVSVDTKGTKTDLILRLEKCSGDIILRAYNTISSNPIPPASDAPSVLCPVCDKKFTHKPGEEYIQCESVCQTWYHRCCAGLSKPLSNKLSQSPTPFCCLTCRVAKTGKEIALLKEQV</sequence>
<evidence type="ECO:0000256" key="4">
    <source>
        <dbReference type="PROSITE-ProRule" id="PRU00146"/>
    </source>
</evidence>
<protein>
    <recommendedName>
        <fullName evidence="8">PHD-type domain-containing protein</fullName>
    </recommendedName>
</protein>
<evidence type="ECO:0000313" key="7">
    <source>
        <dbReference type="EnsemblMetazoa" id="Aqu2.1.40491_001"/>
    </source>
</evidence>
<dbReference type="InterPro" id="IPR003034">
    <property type="entry name" value="SAP_dom"/>
</dbReference>
<dbReference type="InterPro" id="IPR019786">
    <property type="entry name" value="Zinc_finger_PHD-type_CS"/>
</dbReference>
<evidence type="ECO:0000259" key="5">
    <source>
        <dbReference type="PROSITE" id="PS50016"/>
    </source>
</evidence>
<feature type="domain" description="SAP" evidence="6">
    <location>
        <begin position="12"/>
        <end position="46"/>
    </location>
</feature>
<dbReference type="AlphaFoldDB" id="A0A1X7VJG2"/>
<dbReference type="InterPro" id="IPR013083">
    <property type="entry name" value="Znf_RING/FYVE/PHD"/>
</dbReference>
<dbReference type="InterPro" id="IPR001965">
    <property type="entry name" value="Znf_PHD"/>
</dbReference>
<dbReference type="PROSITE" id="PS50800">
    <property type="entry name" value="SAP"/>
    <property type="match status" value="1"/>
</dbReference>
<dbReference type="InterPro" id="IPR019787">
    <property type="entry name" value="Znf_PHD-finger"/>
</dbReference>
<dbReference type="PROSITE" id="PS01359">
    <property type="entry name" value="ZF_PHD_1"/>
    <property type="match status" value="1"/>
</dbReference>
<dbReference type="InParanoid" id="A0A1X7VJG2"/>
<dbReference type="OrthoDB" id="7477315at2759"/>
<proteinExistence type="predicted"/>
<dbReference type="SUPFAM" id="SSF57903">
    <property type="entry name" value="FYVE/PHD zinc finger"/>
    <property type="match status" value="1"/>
</dbReference>
<dbReference type="InterPro" id="IPR011011">
    <property type="entry name" value="Znf_FYVE_PHD"/>
</dbReference>
<keyword evidence="2 4" id="KW-0863">Zinc-finger</keyword>
<dbReference type="GO" id="GO:0008270">
    <property type="term" value="F:zinc ion binding"/>
    <property type="evidence" value="ECO:0007669"/>
    <property type="project" value="UniProtKB-KW"/>
</dbReference>